<evidence type="ECO:0000256" key="1">
    <source>
        <dbReference type="SAM" id="MobiDB-lite"/>
    </source>
</evidence>
<dbReference type="RefSeq" id="WP_168302035.1">
    <property type="nucleotide sequence ID" value="NZ_CP071604.1"/>
</dbReference>
<reference evidence="2 3" key="1">
    <citation type="submission" date="2024-06" db="EMBL/GenBank/DDBJ databases">
        <title>Genomic Encyclopedia of Type Strains, Phase IV (KMG-IV): sequencing the most valuable type-strain genomes for metagenomic binning, comparative biology and taxonomic classification.</title>
        <authorList>
            <person name="Goeker M."/>
        </authorList>
    </citation>
    <scope>NUCLEOTIDE SEQUENCE [LARGE SCALE GENOMIC DNA]</scope>
    <source>
        <strain evidence="2 3">DSM 29288</strain>
    </source>
</reference>
<dbReference type="GeneID" id="91149123"/>
<evidence type="ECO:0000313" key="3">
    <source>
        <dbReference type="Proteomes" id="UP001549077"/>
    </source>
</evidence>
<organism evidence="2 3">
    <name type="scientific">Rhizobium binae</name>
    <dbReference type="NCBI Taxonomy" id="1138190"/>
    <lineage>
        <taxon>Bacteria</taxon>
        <taxon>Pseudomonadati</taxon>
        <taxon>Pseudomonadota</taxon>
        <taxon>Alphaproteobacteria</taxon>
        <taxon>Hyphomicrobiales</taxon>
        <taxon>Rhizobiaceae</taxon>
        <taxon>Rhizobium/Agrobacterium group</taxon>
        <taxon>Rhizobium</taxon>
    </lineage>
</organism>
<evidence type="ECO:0000313" key="2">
    <source>
        <dbReference type="EMBL" id="MET3753371.1"/>
    </source>
</evidence>
<name>A0ABV2MAE9_9HYPH</name>
<feature type="region of interest" description="Disordered" evidence="1">
    <location>
        <begin position="52"/>
        <end position="71"/>
    </location>
</feature>
<comment type="caution">
    <text evidence="2">The sequence shown here is derived from an EMBL/GenBank/DDBJ whole genome shotgun (WGS) entry which is preliminary data.</text>
</comment>
<dbReference type="EMBL" id="JBEPMY010000001">
    <property type="protein sequence ID" value="MET3753371.1"/>
    <property type="molecule type" value="Genomic_DNA"/>
</dbReference>
<dbReference type="Proteomes" id="UP001549077">
    <property type="component" value="Unassembled WGS sequence"/>
</dbReference>
<sequence>MIHRVVKPFPFSENGFTLVDLNVGDERDFGLMADGLVAEGWVEVVDVADEAGKADAEPVATKPEPRNRRVK</sequence>
<accession>A0ABV2MAE9</accession>
<gene>
    <name evidence="2" type="ORF">ABID08_000710</name>
</gene>
<protein>
    <submittedName>
        <fullName evidence="2">Uncharacterized protein</fullName>
    </submittedName>
</protein>
<proteinExistence type="predicted"/>
<keyword evidence="3" id="KW-1185">Reference proteome</keyword>